<feature type="domain" description="Carboxymuconolactone decarboxylase-like" evidence="1">
    <location>
        <begin position="36"/>
        <end position="112"/>
    </location>
</feature>
<accession>A0A3S9SWW1</accession>
<proteinExistence type="predicted"/>
<evidence type="ECO:0000313" key="3">
    <source>
        <dbReference type="Proteomes" id="UP000267250"/>
    </source>
</evidence>
<dbReference type="Proteomes" id="UP000267250">
    <property type="component" value="Chromosome"/>
</dbReference>
<dbReference type="InterPro" id="IPR029032">
    <property type="entry name" value="AhpD-like"/>
</dbReference>
<dbReference type="SUPFAM" id="SSF69118">
    <property type="entry name" value="AhpD-like"/>
    <property type="match status" value="1"/>
</dbReference>
<dbReference type="EMBL" id="CP016379">
    <property type="protein sequence ID" value="AZR72732.1"/>
    <property type="molecule type" value="Genomic_DNA"/>
</dbReference>
<dbReference type="AlphaFoldDB" id="A0A3S9SWW1"/>
<protein>
    <recommendedName>
        <fullName evidence="1">Carboxymuconolactone decarboxylase-like domain-containing protein</fullName>
    </recommendedName>
</protein>
<keyword evidence="3" id="KW-1185">Reference proteome</keyword>
<dbReference type="GO" id="GO:0051920">
    <property type="term" value="F:peroxiredoxin activity"/>
    <property type="evidence" value="ECO:0007669"/>
    <property type="project" value="InterPro"/>
</dbReference>
<organism evidence="2 3">
    <name type="scientific">Anoxybacter fermentans</name>
    <dbReference type="NCBI Taxonomy" id="1323375"/>
    <lineage>
        <taxon>Bacteria</taxon>
        <taxon>Bacillati</taxon>
        <taxon>Bacillota</taxon>
        <taxon>Clostridia</taxon>
        <taxon>Halanaerobiales</taxon>
        <taxon>Anoxybacter</taxon>
    </lineage>
</organism>
<evidence type="ECO:0000259" key="1">
    <source>
        <dbReference type="Pfam" id="PF02627"/>
    </source>
</evidence>
<dbReference type="InterPro" id="IPR003779">
    <property type="entry name" value="CMD-like"/>
</dbReference>
<gene>
    <name evidence="2" type="ORF">BBF96_04595</name>
</gene>
<sequence>MSNSKKPERNLRKEFEKDMGFTPPGIIVAEKLGLDIQQLLADYHHLIWQDKVIPLKYKYLIALASAIFDDHKARTMLELKKAVANGATREEVLEVLRQIVWLKGAPILVKLAPVIRYLDKHLPEETIGD</sequence>
<dbReference type="Gene3D" id="1.20.1290.10">
    <property type="entry name" value="AhpD-like"/>
    <property type="match status" value="1"/>
</dbReference>
<dbReference type="Pfam" id="PF02627">
    <property type="entry name" value="CMD"/>
    <property type="match status" value="1"/>
</dbReference>
<evidence type="ECO:0000313" key="2">
    <source>
        <dbReference type="EMBL" id="AZR72732.1"/>
    </source>
</evidence>
<reference evidence="2 3" key="1">
    <citation type="submission" date="2016-07" db="EMBL/GenBank/DDBJ databases">
        <title>Genome and transcriptome analysis of iron-reducing fermentative bacteria Anoxybacter fermentans.</title>
        <authorList>
            <person name="Zeng X."/>
            <person name="Shao Z."/>
        </authorList>
    </citation>
    <scope>NUCLEOTIDE SEQUENCE [LARGE SCALE GENOMIC DNA]</scope>
    <source>
        <strain evidence="2 3">DY22613</strain>
    </source>
</reference>
<dbReference type="KEGG" id="aft:BBF96_04595"/>
<dbReference type="RefSeq" id="WP_164730906.1">
    <property type="nucleotide sequence ID" value="NZ_CP016379.1"/>
</dbReference>
<name>A0A3S9SWW1_9FIRM</name>